<comment type="caution">
    <text evidence="1">The sequence shown here is derived from an EMBL/GenBank/DDBJ whole genome shotgun (WGS) entry which is preliminary data.</text>
</comment>
<reference evidence="1 2" key="1">
    <citation type="submission" date="2014-09" db="EMBL/GenBank/DDBJ databases">
        <title>Sporocytophaga myxococcoides PG-01 genome sequencing.</title>
        <authorList>
            <person name="Liu L."/>
            <person name="Gao P.J."/>
            <person name="Chen G.J."/>
            <person name="Wang L.S."/>
        </authorList>
    </citation>
    <scope>NUCLEOTIDE SEQUENCE [LARGE SCALE GENOMIC DNA]</scope>
    <source>
        <strain evidence="1 2">PG-01</strain>
    </source>
</reference>
<protein>
    <submittedName>
        <fullName evidence="1">Uncharacterized protein</fullName>
    </submittedName>
</protein>
<keyword evidence="2" id="KW-1185">Reference proteome</keyword>
<proteinExistence type="predicted"/>
<dbReference type="Proteomes" id="UP000030185">
    <property type="component" value="Unassembled WGS sequence"/>
</dbReference>
<accession>A0A098L9B0</accession>
<sequence>MDKIKVEYIVVIDTQDGFCSTIQAFNNYLESNADIQIINKGKCIKFKELEIAYDVLLDNVVDPHFKSFHTKFICNNVGGIEVFSSFLKVIRGLLITASGKKPVSLWDDISLYYSQQAYPKINEIENLMRKLLTKFSVTKLGSKWIDENIPEEIKSSVKKKEKEMFSNEADYLYQTDFKDLTTFLSGKIKTPDIKELHENINNASKIEDLDLNHLKSFIPTNNWNKYFSKVVKIEWKDFETKWLNLYKLRCKVAHNNFINKNDYNEIVQLTTKLREPLEMAISELDKIDLSPDDFNHLTDAFSERSFYLEVKFQEKMLSIYALFKKLANQQDNLYLDLFDDDNMEVAMYLIGKGVLPSSILSELYALIGMEKIIKSGHGKASSNDIERCIWDAEVFMHQLSNFLKQEDIK</sequence>
<dbReference type="OrthoDB" id="1237440at2"/>
<evidence type="ECO:0000313" key="2">
    <source>
        <dbReference type="Proteomes" id="UP000030185"/>
    </source>
</evidence>
<gene>
    <name evidence="1" type="ORF">MYP_702</name>
</gene>
<dbReference type="EMBL" id="BBLT01000001">
    <property type="protein sequence ID" value="GAL83475.1"/>
    <property type="molecule type" value="Genomic_DNA"/>
</dbReference>
<dbReference type="eggNOG" id="COG2445">
    <property type="taxonomic scope" value="Bacteria"/>
</dbReference>
<dbReference type="RefSeq" id="WP_045458391.1">
    <property type="nucleotide sequence ID" value="NZ_BBLT01000001.1"/>
</dbReference>
<name>A0A098L9B0_9BACT</name>
<organism evidence="1 2">
    <name type="scientific">Sporocytophaga myxococcoides</name>
    <dbReference type="NCBI Taxonomy" id="153721"/>
    <lineage>
        <taxon>Bacteria</taxon>
        <taxon>Pseudomonadati</taxon>
        <taxon>Bacteroidota</taxon>
        <taxon>Cytophagia</taxon>
        <taxon>Cytophagales</taxon>
        <taxon>Cytophagaceae</taxon>
        <taxon>Sporocytophaga</taxon>
    </lineage>
</organism>
<dbReference type="AlphaFoldDB" id="A0A098L9B0"/>
<evidence type="ECO:0000313" key="1">
    <source>
        <dbReference type="EMBL" id="GAL83475.1"/>
    </source>
</evidence>